<proteinExistence type="predicted"/>
<keyword evidence="1" id="KW-0472">Membrane</keyword>
<accession>A0A1B0A2L4</accession>
<reference evidence="3" key="1">
    <citation type="submission" date="2014-03" db="EMBL/GenBank/DDBJ databases">
        <authorList>
            <person name="Aksoy S."/>
            <person name="Warren W."/>
            <person name="Wilson R.K."/>
        </authorList>
    </citation>
    <scope>NUCLEOTIDE SEQUENCE [LARGE SCALE GENOMIC DNA]</scope>
    <source>
        <strain evidence="3">IAEA</strain>
    </source>
</reference>
<dbReference type="AlphaFoldDB" id="A0A1B0A2L4"/>
<sequence length="198" mass="22728">MKIEMGVCDFEKFMKLMEFALLGIYSLVVLMNRIGNIPLTFLWIYPTNEQVGALNNLVADDWVLVFEDFYLPVISWIHVESQYYLSPDANVAWRIDMLNNVLELSLFQINNIFSSLNRMLDLAFVSDTYTCIVQRVSEEILFMSDTDLKCIIIGGGTLIYAYGPEIRLQSRESCYRRRLALGIAFVVKLINGETSPPI</sequence>
<organism evidence="2 3">
    <name type="scientific">Glossina pallidipes</name>
    <name type="common">Tsetse fly</name>
    <dbReference type="NCBI Taxonomy" id="7398"/>
    <lineage>
        <taxon>Eukaryota</taxon>
        <taxon>Metazoa</taxon>
        <taxon>Ecdysozoa</taxon>
        <taxon>Arthropoda</taxon>
        <taxon>Hexapoda</taxon>
        <taxon>Insecta</taxon>
        <taxon>Pterygota</taxon>
        <taxon>Neoptera</taxon>
        <taxon>Endopterygota</taxon>
        <taxon>Diptera</taxon>
        <taxon>Brachycera</taxon>
        <taxon>Muscomorpha</taxon>
        <taxon>Hippoboscoidea</taxon>
        <taxon>Glossinidae</taxon>
        <taxon>Glossina</taxon>
    </lineage>
</organism>
<reference evidence="2" key="2">
    <citation type="submission" date="2020-05" db="UniProtKB">
        <authorList>
            <consortium name="EnsemblMetazoa"/>
        </authorList>
    </citation>
    <scope>IDENTIFICATION</scope>
    <source>
        <strain evidence="2">IAEA</strain>
    </source>
</reference>
<dbReference type="VEuPathDB" id="VectorBase:GPAI032531"/>
<keyword evidence="1" id="KW-1133">Transmembrane helix</keyword>
<dbReference type="Proteomes" id="UP000092445">
    <property type="component" value="Unassembled WGS sequence"/>
</dbReference>
<evidence type="ECO:0000313" key="3">
    <source>
        <dbReference type="Proteomes" id="UP000092445"/>
    </source>
</evidence>
<evidence type="ECO:0000256" key="1">
    <source>
        <dbReference type="SAM" id="Phobius"/>
    </source>
</evidence>
<evidence type="ECO:0000313" key="2">
    <source>
        <dbReference type="EnsemblMetazoa" id="GPAI032531-PA"/>
    </source>
</evidence>
<protein>
    <submittedName>
        <fullName evidence="2">Uncharacterized protein</fullName>
    </submittedName>
</protein>
<feature type="transmembrane region" description="Helical" evidence="1">
    <location>
        <begin position="21"/>
        <end position="45"/>
    </location>
</feature>
<dbReference type="EnsemblMetazoa" id="GPAI032531-RA">
    <property type="protein sequence ID" value="GPAI032531-PA"/>
    <property type="gene ID" value="GPAI032531"/>
</dbReference>
<keyword evidence="3" id="KW-1185">Reference proteome</keyword>
<name>A0A1B0A2L4_GLOPL</name>
<keyword evidence="1" id="KW-0812">Transmembrane</keyword>